<gene>
    <name evidence="11" type="ORF">EX30DRAFT_344709</name>
</gene>
<evidence type="ECO:0000256" key="2">
    <source>
        <dbReference type="ARBA" id="ARBA00010386"/>
    </source>
</evidence>
<evidence type="ECO:0000256" key="3">
    <source>
        <dbReference type="ARBA" id="ARBA00022664"/>
    </source>
</evidence>
<sequence length="366" mass="41129">MEADNEPITIASAVVLPTDEDSPTLAPTNPTSPLFKRRASSPDPSPSSKRARTSRSPSPHSRRPQPPAQRRSVPGGATNNDEEKRRGKRLFGALLGTIGQFKKETGTQRARSTAVKRMEVEEKMKEKLKAQNEELDEKRKRELEIEAWRRKRERRRWEKRVMKCRHEGERARAGMLKTSAEPALYYLPWKLLPSEEDLIAAQIDETEARIEREELDMEDLIAREEEEMKATGISLEDFEDPLMKQESSGPDTKDEIIPERKHDDDAAMDTADETPGMNGAAHDKKIVETTPGEEDTKRLQDGALGESETTSGDQKEEMVNSDTPANGAGESVNNESPIEPKPAVVEESTMEEPVDIAEDEDQVIYD</sequence>
<feature type="coiled-coil region" evidence="8">
    <location>
        <begin position="118"/>
        <end position="145"/>
    </location>
</feature>
<keyword evidence="3" id="KW-0507">mRNA processing</keyword>
<dbReference type="GO" id="GO:0008380">
    <property type="term" value="P:RNA splicing"/>
    <property type="evidence" value="ECO:0007669"/>
    <property type="project" value="UniProtKB-KW"/>
</dbReference>
<dbReference type="InterPro" id="IPR006786">
    <property type="entry name" value="Pinin_SDK_MemA"/>
</dbReference>
<accession>A0A4S2MQA1</accession>
<dbReference type="Pfam" id="PF04696">
    <property type="entry name" value="Pinin_SDK_memA"/>
    <property type="match status" value="1"/>
</dbReference>
<evidence type="ECO:0000256" key="4">
    <source>
        <dbReference type="ARBA" id="ARBA00023015"/>
    </source>
</evidence>
<evidence type="ECO:0000256" key="5">
    <source>
        <dbReference type="ARBA" id="ARBA00023163"/>
    </source>
</evidence>
<proteinExistence type="inferred from homology"/>
<dbReference type="PANTHER" id="PTHR12707:SF0">
    <property type="entry name" value="PININ"/>
    <property type="match status" value="1"/>
</dbReference>
<keyword evidence="6" id="KW-0508">mRNA splicing</keyword>
<dbReference type="OrthoDB" id="330772at2759"/>
<dbReference type="InterPro" id="IPR039853">
    <property type="entry name" value="Pinin"/>
</dbReference>
<dbReference type="GO" id="GO:0006397">
    <property type="term" value="P:mRNA processing"/>
    <property type="evidence" value="ECO:0007669"/>
    <property type="project" value="UniProtKB-KW"/>
</dbReference>
<dbReference type="GO" id="GO:0071013">
    <property type="term" value="C:catalytic step 2 spliceosome"/>
    <property type="evidence" value="ECO:0007669"/>
    <property type="project" value="TreeGrafter"/>
</dbReference>
<evidence type="ECO:0000256" key="1">
    <source>
        <dbReference type="ARBA" id="ARBA00004123"/>
    </source>
</evidence>
<organism evidence="11 12">
    <name type="scientific">Ascodesmis nigricans</name>
    <dbReference type="NCBI Taxonomy" id="341454"/>
    <lineage>
        <taxon>Eukaryota</taxon>
        <taxon>Fungi</taxon>
        <taxon>Dikarya</taxon>
        <taxon>Ascomycota</taxon>
        <taxon>Pezizomycotina</taxon>
        <taxon>Pezizomycetes</taxon>
        <taxon>Pezizales</taxon>
        <taxon>Ascodesmidaceae</taxon>
        <taxon>Ascodesmis</taxon>
    </lineage>
</organism>
<reference evidence="11 12" key="1">
    <citation type="submission" date="2019-04" db="EMBL/GenBank/DDBJ databases">
        <title>Comparative genomics and transcriptomics to analyze fruiting body development in filamentous ascomycetes.</title>
        <authorList>
            <consortium name="DOE Joint Genome Institute"/>
            <person name="Lutkenhaus R."/>
            <person name="Traeger S."/>
            <person name="Breuer J."/>
            <person name="Kuo A."/>
            <person name="Lipzen A."/>
            <person name="Pangilinan J."/>
            <person name="Dilworth D."/>
            <person name="Sandor L."/>
            <person name="Poggeler S."/>
            <person name="Barry K."/>
            <person name="Grigoriev I.V."/>
            <person name="Nowrousian M."/>
        </authorList>
    </citation>
    <scope>NUCLEOTIDE SEQUENCE [LARGE SCALE GENOMIC DNA]</scope>
    <source>
        <strain evidence="11 12">CBS 389.68</strain>
    </source>
</reference>
<feature type="compositionally biased region" description="Acidic residues" evidence="9">
    <location>
        <begin position="348"/>
        <end position="366"/>
    </location>
</feature>
<protein>
    <recommendedName>
        <fullName evidence="10">Pinin/SDK/MemA protein domain-containing protein</fullName>
    </recommendedName>
</protein>
<feature type="region of interest" description="Disordered" evidence="9">
    <location>
        <begin position="224"/>
        <end position="366"/>
    </location>
</feature>
<keyword evidence="7" id="KW-0539">Nucleus</keyword>
<dbReference type="PANTHER" id="PTHR12707">
    <property type="entry name" value="PINN"/>
    <property type="match status" value="1"/>
</dbReference>
<keyword evidence="4" id="KW-0805">Transcription regulation</keyword>
<evidence type="ECO:0000256" key="6">
    <source>
        <dbReference type="ARBA" id="ARBA00023187"/>
    </source>
</evidence>
<keyword evidence="5" id="KW-0804">Transcription</keyword>
<evidence type="ECO:0000256" key="7">
    <source>
        <dbReference type="ARBA" id="ARBA00023242"/>
    </source>
</evidence>
<dbReference type="Proteomes" id="UP000298138">
    <property type="component" value="Unassembled WGS sequence"/>
</dbReference>
<dbReference type="EMBL" id="ML220169">
    <property type="protein sequence ID" value="TGZ76698.1"/>
    <property type="molecule type" value="Genomic_DNA"/>
</dbReference>
<evidence type="ECO:0000313" key="11">
    <source>
        <dbReference type="EMBL" id="TGZ76698.1"/>
    </source>
</evidence>
<feature type="domain" description="Pinin/SDK/MemA protein" evidence="10">
    <location>
        <begin position="82"/>
        <end position="203"/>
    </location>
</feature>
<feature type="compositionally biased region" description="Basic and acidic residues" evidence="9">
    <location>
        <begin position="251"/>
        <end position="265"/>
    </location>
</feature>
<evidence type="ECO:0000259" key="10">
    <source>
        <dbReference type="Pfam" id="PF04696"/>
    </source>
</evidence>
<dbReference type="STRING" id="341454.A0A4S2MQA1"/>
<dbReference type="InParanoid" id="A0A4S2MQA1"/>
<evidence type="ECO:0000256" key="9">
    <source>
        <dbReference type="SAM" id="MobiDB-lite"/>
    </source>
</evidence>
<name>A0A4S2MQA1_9PEZI</name>
<keyword evidence="12" id="KW-1185">Reference proteome</keyword>
<dbReference type="AlphaFoldDB" id="A0A4S2MQA1"/>
<comment type="subcellular location">
    <subcellularLocation>
        <location evidence="1">Nucleus</location>
    </subcellularLocation>
</comment>
<evidence type="ECO:0000313" key="12">
    <source>
        <dbReference type="Proteomes" id="UP000298138"/>
    </source>
</evidence>
<evidence type="ECO:0000256" key="8">
    <source>
        <dbReference type="SAM" id="Coils"/>
    </source>
</evidence>
<keyword evidence="8" id="KW-0175">Coiled coil</keyword>
<comment type="similarity">
    <text evidence="2">Belongs to the pinin family.</text>
</comment>
<feature type="region of interest" description="Disordered" evidence="9">
    <location>
        <begin position="1"/>
        <end position="90"/>
    </location>
</feature>